<evidence type="ECO:0000256" key="2">
    <source>
        <dbReference type="ARBA" id="ARBA00004123"/>
    </source>
</evidence>
<dbReference type="EC" id="5.2.1.8" evidence="4"/>
<feature type="compositionally biased region" description="Low complexity" evidence="11">
    <location>
        <begin position="338"/>
        <end position="357"/>
    </location>
</feature>
<dbReference type="AlphaFoldDB" id="A0A6P5WGB1"/>
<keyword evidence="10" id="KW-0539">Nucleus</keyword>
<gene>
    <name evidence="14" type="primary">LOC34621061</name>
</gene>
<dbReference type="PROSITE" id="PS50072">
    <property type="entry name" value="CSA_PPIASE_2"/>
    <property type="match status" value="1"/>
</dbReference>
<dbReference type="GO" id="GO:0006397">
    <property type="term" value="P:mRNA processing"/>
    <property type="evidence" value="ECO:0007669"/>
    <property type="project" value="UniProtKB-KW"/>
</dbReference>
<dbReference type="GO" id="GO:0003755">
    <property type="term" value="F:peptidyl-prolyl cis-trans isomerase activity"/>
    <property type="evidence" value="ECO:0007669"/>
    <property type="project" value="UniProtKB-KW"/>
</dbReference>
<keyword evidence="9 14" id="KW-0413">Isomerase</keyword>
<dbReference type="GO" id="GO:0006457">
    <property type="term" value="P:protein folding"/>
    <property type="evidence" value="ECO:0007669"/>
    <property type="project" value="TreeGrafter"/>
</dbReference>
<dbReference type="Proteomes" id="UP000515125">
    <property type="component" value="Unplaced"/>
</dbReference>
<keyword evidence="7" id="KW-0697">Rotamase</keyword>
<keyword evidence="6" id="KW-0747">Spliceosome</keyword>
<evidence type="ECO:0000313" key="14">
    <source>
        <dbReference type="RefSeq" id="XP_022593491.2"/>
    </source>
</evidence>
<evidence type="ECO:0000256" key="10">
    <source>
        <dbReference type="ARBA" id="ARBA00023242"/>
    </source>
</evidence>
<evidence type="ECO:0000256" key="9">
    <source>
        <dbReference type="ARBA" id="ARBA00023235"/>
    </source>
</evidence>
<dbReference type="GeneID" id="34621061"/>
<evidence type="ECO:0000313" key="13">
    <source>
        <dbReference type="Proteomes" id="UP000515125"/>
    </source>
</evidence>
<accession>A0A6P5WGB1</accession>
<dbReference type="InterPro" id="IPR029000">
    <property type="entry name" value="Cyclophilin-like_dom_sf"/>
</dbReference>
<organism evidence="13 14">
    <name type="scientific">Cyclospora cayetanensis</name>
    <dbReference type="NCBI Taxonomy" id="88456"/>
    <lineage>
        <taxon>Eukaryota</taxon>
        <taxon>Sar</taxon>
        <taxon>Alveolata</taxon>
        <taxon>Apicomplexa</taxon>
        <taxon>Conoidasida</taxon>
        <taxon>Coccidia</taxon>
        <taxon>Eucoccidiorida</taxon>
        <taxon>Eimeriorina</taxon>
        <taxon>Eimeriidae</taxon>
        <taxon>Cyclospora</taxon>
    </lineage>
</organism>
<name>A0A6P5WGB1_9EIME</name>
<dbReference type="InterPro" id="IPR013260">
    <property type="entry name" value="mRNA_splic_SYF2"/>
</dbReference>
<feature type="domain" description="PPIase cyclophilin-type" evidence="12">
    <location>
        <begin position="9"/>
        <end position="175"/>
    </location>
</feature>
<evidence type="ECO:0000256" key="1">
    <source>
        <dbReference type="ARBA" id="ARBA00000971"/>
    </source>
</evidence>
<feature type="region of interest" description="Disordered" evidence="11">
    <location>
        <begin position="430"/>
        <end position="477"/>
    </location>
</feature>
<evidence type="ECO:0000259" key="12">
    <source>
        <dbReference type="PROSITE" id="PS50072"/>
    </source>
</evidence>
<dbReference type="InterPro" id="IPR002130">
    <property type="entry name" value="Cyclophilin-type_PPIase_dom"/>
</dbReference>
<dbReference type="GO" id="GO:0008380">
    <property type="term" value="P:RNA splicing"/>
    <property type="evidence" value="ECO:0007669"/>
    <property type="project" value="UniProtKB-KW"/>
</dbReference>
<evidence type="ECO:0000256" key="7">
    <source>
        <dbReference type="ARBA" id="ARBA00023110"/>
    </source>
</evidence>
<evidence type="ECO:0000256" key="6">
    <source>
        <dbReference type="ARBA" id="ARBA00022728"/>
    </source>
</evidence>
<protein>
    <recommendedName>
        <fullName evidence="4">peptidylprolyl isomerase</fullName>
        <ecNumber evidence="4">5.2.1.8</ecNumber>
    </recommendedName>
</protein>
<dbReference type="Pfam" id="PF00160">
    <property type="entry name" value="Pro_isomerase"/>
    <property type="match status" value="1"/>
</dbReference>
<evidence type="ECO:0000256" key="11">
    <source>
        <dbReference type="SAM" id="MobiDB-lite"/>
    </source>
</evidence>
<keyword evidence="8" id="KW-0508">mRNA splicing</keyword>
<dbReference type="GO" id="GO:0005681">
    <property type="term" value="C:spliceosomal complex"/>
    <property type="evidence" value="ECO:0007669"/>
    <property type="project" value="UniProtKB-KW"/>
</dbReference>
<feature type="compositionally biased region" description="Basic and acidic residues" evidence="11">
    <location>
        <begin position="208"/>
        <end position="219"/>
    </location>
</feature>
<dbReference type="GO" id="GO:0016018">
    <property type="term" value="F:cyclosporin A binding"/>
    <property type="evidence" value="ECO:0007669"/>
    <property type="project" value="TreeGrafter"/>
</dbReference>
<evidence type="ECO:0000256" key="4">
    <source>
        <dbReference type="ARBA" id="ARBA00013194"/>
    </source>
</evidence>
<dbReference type="PANTHER" id="PTHR11071:SF561">
    <property type="entry name" value="PEPTIDYL-PROLYL CIS-TRANS ISOMERASE D-RELATED"/>
    <property type="match status" value="1"/>
</dbReference>
<dbReference type="RefSeq" id="XP_022593491.2">
    <property type="nucleotide sequence ID" value="XM_022734287.2"/>
</dbReference>
<comment type="catalytic activity">
    <reaction evidence="1">
        <text>[protein]-peptidylproline (omega=180) = [protein]-peptidylproline (omega=0)</text>
        <dbReference type="Rhea" id="RHEA:16237"/>
        <dbReference type="Rhea" id="RHEA-COMP:10747"/>
        <dbReference type="Rhea" id="RHEA-COMP:10748"/>
        <dbReference type="ChEBI" id="CHEBI:83833"/>
        <dbReference type="ChEBI" id="CHEBI:83834"/>
        <dbReference type="EC" id="5.2.1.8"/>
    </reaction>
</comment>
<keyword evidence="5" id="KW-0507">mRNA processing</keyword>
<dbReference type="Pfam" id="PF08231">
    <property type="entry name" value="SYF2"/>
    <property type="match status" value="1"/>
</dbReference>
<comment type="subcellular location">
    <subcellularLocation>
        <location evidence="2">Nucleus</location>
    </subcellularLocation>
</comment>
<dbReference type="Gene3D" id="2.40.100.10">
    <property type="entry name" value="Cyclophilin-like"/>
    <property type="match status" value="1"/>
</dbReference>
<feature type="compositionally biased region" description="Acidic residues" evidence="11">
    <location>
        <begin position="328"/>
        <end position="337"/>
    </location>
</feature>
<dbReference type="PANTHER" id="PTHR11071">
    <property type="entry name" value="PEPTIDYL-PROLYL CIS-TRANS ISOMERASE"/>
    <property type="match status" value="1"/>
</dbReference>
<feature type="region of interest" description="Disordered" evidence="11">
    <location>
        <begin position="208"/>
        <end position="243"/>
    </location>
</feature>
<dbReference type="SUPFAM" id="SSF50891">
    <property type="entry name" value="Cyclophilin-like"/>
    <property type="match status" value="1"/>
</dbReference>
<feature type="compositionally biased region" description="Low complexity" evidence="11">
    <location>
        <begin position="309"/>
        <end position="320"/>
    </location>
</feature>
<dbReference type="GO" id="GO:0005737">
    <property type="term" value="C:cytoplasm"/>
    <property type="evidence" value="ECO:0007669"/>
    <property type="project" value="TreeGrafter"/>
</dbReference>
<evidence type="ECO:0000256" key="8">
    <source>
        <dbReference type="ARBA" id="ARBA00023187"/>
    </source>
</evidence>
<keyword evidence="13" id="KW-1185">Reference proteome</keyword>
<evidence type="ECO:0000256" key="5">
    <source>
        <dbReference type="ARBA" id="ARBA00022664"/>
    </source>
</evidence>
<dbReference type="OrthoDB" id="408413at2759"/>
<proteinExistence type="inferred from homology"/>
<sequence>MSGSSVRVYLDISIGSQPCGRLVFRLFTDITPKAAENFRGLATGEYGISKASGKPLSYAGCRFFRSVPGLLLQSGDFVHNDGSGGESIWGGCFNDENFARRHAQAGCLSMANNGRNTNASQFFITLKKAPQFDGRHEVIGQLVEGIEVLRAMQLVPLHSASQTPRVDIIITGCGQLASPAALRNASMAGVRSQLELMMHRYEKDLLKQAEDSSKLKGSDEESVSSSSDSEAEAPSKRDKKRRLERKRARFLESSTYTAQQAMEGLLAGGTLKERLQPAAAGAAGAAAGGDAPVAVYGAESSSSEDEGTQDQAVAEAAAVDPLGKLLMEFDEDSDGQSDGESASETAAGGSRASSSGSGKAAVRAALLARKQKLLALRLQLNQGRALNTKEVIEEKRQWETPAAAAAAAAANARDAYKRLQEAPMYQLYKKDDEASGDSGGAAAGSSLAMGSRTAAPAASSEDEEGPQSGRKGKGRRRNILDEALAISEDSQRTQKKKSKSTFGWNVFNEDALYRAHKKRLAEVPLRAEEYRQQKEALGEYFFDPNAALAHPEHKPSSAALERLATSVTNTQKRRGLFSRRRIFNEDADVSYINERNRIYNNKLERSFDTREIKQNFERGTAL</sequence>
<dbReference type="FunFam" id="2.40.100.10:FF:000025">
    <property type="entry name" value="Peptidyl-prolyl cis-trans isomerase CYP19-2"/>
    <property type="match status" value="1"/>
</dbReference>
<dbReference type="PRINTS" id="PR00153">
    <property type="entry name" value="CSAPPISMRASE"/>
</dbReference>
<feature type="region of interest" description="Disordered" evidence="11">
    <location>
        <begin position="296"/>
        <end position="357"/>
    </location>
</feature>
<comment type="similarity">
    <text evidence="3">Belongs to the SYF2 family.</text>
</comment>
<reference evidence="14" key="1">
    <citation type="submission" date="2025-08" db="UniProtKB">
        <authorList>
            <consortium name="RefSeq"/>
        </authorList>
    </citation>
    <scope>IDENTIFICATION</scope>
</reference>
<evidence type="ECO:0000256" key="3">
    <source>
        <dbReference type="ARBA" id="ARBA00010028"/>
    </source>
</evidence>